<gene>
    <name evidence="1" type="ORF">QNN11_17425</name>
</gene>
<protein>
    <submittedName>
        <fullName evidence="1">Uncharacterized protein</fullName>
    </submittedName>
</protein>
<evidence type="ECO:0000313" key="2">
    <source>
        <dbReference type="Proteomes" id="UP001177934"/>
    </source>
</evidence>
<proteinExistence type="predicted"/>
<dbReference type="EMBL" id="CP126056">
    <property type="protein sequence ID" value="WHX09142.1"/>
    <property type="molecule type" value="Genomic_DNA"/>
</dbReference>
<name>A0AA95KNE8_9BACT</name>
<dbReference type="AlphaFoldDB" id="A0AA95KNE8"/>
<sequence>MKVQTAFYLYDEYPMELVENTWEFKDINPIYAASTDMNGRFFQKYLCRLI</sequence>
<reference evidence="1" key="1">
    <citation type="journal article" date="2023" name="Nat. Commun.">
        <title>Identification of a novel Human Milk Oligosaccharides utilization cluster in the infant gut commensal Bacteroides dorei.</title>
        <authorList>
            <person name="Kijner S."/>
            <person name="Ennis D."/>
            <person name="Shmorak S."/>
            <person name="Florentin A."/>
            <person name="Yassour M."/>
        </authorList>
    </citation>
    <scope>NUCLEOTIDE SEQUENCE</scope>
    <source>
        <strain evidence="1">2</strain>
    </source>
</reference>
<evidence type="ECO:0000313" key="1">
    <source>
        <dbReference type="EMBL" id="WHX09142.1"/>
    </source>
</evidence>
<dbReference type="Proteomes" id="UP001177934">
    <property type="component" value="Chromosome"/>
</dbReference>
<accession>A0AA95KNE8</accession>
<organism evidence="1 2">
    <name type="scientific">Phocaeicola dorei</name>
    <dbReference type="NCBI Taxonomy" id="357276"/>
    <lineage>
        <taxon>Bacteria</taxon>
        <taxon>Pseudomonadati</taxon>
        <taxon>Bacteroidota</taxon>
        <taxon>Bacteroidia</taxon>
        <taxon>Bacteroidales</taxon>
        <taxon>Bacteroidaceae</taxon>
        <taxon>Phocaeicola</taxon>
    </lineage>
</organism>